<dbReference type="InterPro" id="IPR005502">
    <property type="entry name" value="Ribosyl_crysJ1"/>
</dbReference>
<evidence type="ECO:0000256" key="2">
    <source>
        <dbReference type="SAM" id="SignalP"/>
    </source>
</evidence>
<dbReference type="InterPro" id="IPR036705">
    <property type="entry name" value="Ribosyl_crysJ1_sf"/>
</dbReference>
<sequence length="509" mass="57258">MKRMMIYLAVLFFVVQQYAVYAQTAQKPETLQLPVETVVDKIRGGLLGQILGNLNGLPHEFKYEKEPGQVKNYVPQLLEGAQTDDDTDFEWVYILEMQKKRNVFLPYDDIELLWKDRINRRIWCSNRYARHLMDLNIDPPYTGNVLLNPWADFNVSGQFLCETFGLLAPAMPQTAAKIGLNYTQVAIDGEPAQTTQLFTAMIAAAFLAPDINEVIGAGIAAIDPKSNTFKIIENVKKWHHQYPGDWQAARRQIRDTYTQEGGAIRDMNGTELNTAAILAALLYGAGDFAETLKLAFNMGWDADCNAATVGTIVGVLEGYRKLMSNEWRIVDRYQNTTRDNMPMDETITSFADRLVDLFEVVNENNGGSKSVSGQALVYNIVREEPKPLILIKPKEALKSELLQREPVEALVSKIREGSKEEQARAAYIIVCLDLYPEISKKYPSEWAAAKQSLSGYVKVMNNVFHGGDFKSLTALQQKFTAAGFTAPAHRLTDNEVYSEVVWVDPKGLY</sequence>
<dbReference type="EMBL" id="FNZR01000011">
    <property type="protein sequence ID" value="SEL84221.1"/>
    <property type="molecule type" value="Genomic_DNA"/>
</dbReference>
<feature type="binding site" evidence="1">
    <location>
        <position position="301"/>
    </location>
    <ligand>
        <name>Mg(2+)</name>
        <dbReference type="ChEBI" id="CHEBI:18420"/>
        <label>1</label>
    </ligand>
</feature>
<dbReference type="GO" id="GO:0016787">
    <property type="term" value="F:hydrolase activity"/>
    <property type="evidence" value="ECO:0007669"/>
    <property type="project" value="UniProtKB-KW"/>
</dbReference>
<gene>
    <name evidence="3" type="ORF">SAMN05421740_11171</name>
</gene>
<feature type="chain" id="PRO_5011605210" evidence="2">
    <location>
        <begin position="23"/>
        <end position="509"/>
    </location>
</feature>
<dbReference type="Proteomes" id="UP000198916">
    <property type="component" value="Unassembled WGS sequence"/>
</dbReference>
<accession>A0A1H7THC4</accession>
<proteinExistence type="predicted"/>
<evidence type="ECO:0000313" key="3">
    <source>
        <dbReference type="EMBL" id="SEL84221.1"/>
    </source>
</evidence>
<dbReference type="AlphaFoldDB" id="A0A1H7THC4"/>
<keyword evidence="3" id="KW-0378">Hydrolase</keyword>
<keyword evidence="1" id="KW-0479">Metal-binding</keyword>
<dbReference type="SUPFAM" id="SSF101478">
    <property type="entry name" value="ADP-ribosylglycohydrolase"/>
    <property type="match status" value="1"/>
</dbReference>
<keyword evidence="4" id="KW-1185">Reference proteome</keyword>
<protein>
    <submittedName>
        <fullName evidence="3">ADP-ribosylglycohydrolase</fullName>
    </submittedName>
</protein>
<evidence type="ECO:0000313" key="4">
    <source>
        <dbReference type="Proteomes" id="UP000198916"/>
    </source>
</evidence>
<comment type="cofactor">
    <cofactor evidence="1">
        <name>Mg(2+)</name>
        <dbReference type="ChEBI" id="CHEBI:18420"/>
    </cofactor>
    <text evidence="1">Binds 2 magnesium ions per subunit.</text>
</comment>
<feature type="binding site" evidence="1">
    <location>
        <position position="303"/>
    </location>
    <ligand>
        <name>Mg(2+)</name>
        <dbReference type="ChEBI" id="CHEBI:18420"/>
        <label>1</label>
    </ligand>
</feature>
<dbReference type="STRING" id="332977.SAMN05421740_11171"/>
<feature type="signal peptide" evidence="2">
    <location>
        <begin position="1"/>
        <end position="22"/>
    </location>
</feature>
<dbReference type="Pfam" id="PF03747">
    <property type="entry name" value="ADP_ribosyl_GH"/>
    <property type="match status" value="1"/>
</dbReference>
<name>A0A1H7THC4_9SPHI</name>
<dbReference type="GO" id="GO:0046872">
    <property type="term" value="F:metal ion binding"/>
    <property type="evidence" value="ECO:0007669"/>
    <property type="project" value="UniProtKB-KW"/>
</dbReference>
<reference evidence="4" key="1">
    <citation type="submission" date="2016-10" db="EMBL/GenBank/DDBJ databases">
        <authorList>
            <person name="Varghese N."/>
            <person name="Submissions S."/>
        </authorList>
    </citation>
    <scope>NUCLEOTIDE SEQUENCE [LARGE SCALE GENOMIC DNA]</scope>
    <source>
        <strain evidence="4">Jip14</strain>
    </source>
</reference>
<keyword evidence="2" id="KW-0732">Signal</keyword>
<dbReference type="Gene3D" id="1.10.4080.10">
    <property type="entry name" value="ADP-ribosylation/Crystallin J1"/>
    <property type="match status" value="1"/>
</dbReference>
<evidence type="ECO:0000256" key="1">
    <source>
        <dbReference type="PIRSR" id="PIRSR605502-1"/>
    </source>
</evidence>
<keyword evidence="1" id="KW-0460">Magnesium</keyword>
<organism evidence="3 4">
    <name type="scientific">Parapedobacter koreensis</name>
    <dbReference type="NCBI Taxonomy" id="332977"/>
    <lineage>
        <taxon>Bacteria</taxon>
        <taxon>Pseudomonadati</taxon>
        <taxon>Bacteroidota</taxon>
        <taxon>Sphingobacteriia</taxon>
        <taxon>Sphingobacteriales</taxon>
        <taxon>Sphingobacteriaceae</taxon>
        <taxon>Parapedobacter</taxon>
    </lineage>
</organism>